<evidence type="ECO:0000313" key="2">
    <source>
        <dbReference type="WBParaSite" id="ES5_v2.g8224.t1"/>
    </source>
</evidence>
<protein>
    <submittedName>
        <fullName evidence="2">Uncharacterized protein</fullName>
    </submittedName>
</protein>
<evidence type="ECO:0000313" key="1">
    <source>
        <dbReference type="Proteomes" id="UP000887579"/>
    </source>
</evidence>
<sequence>MSTKDYHLLSSDKAYDNGISTSIQNNQFDYLNLNQICKYEQWKKMDETDSSANSSTLSLDIAAYENFVEDSDSNSDDSNGFDMKEGKKNPFEFPRQERNNGLETPEVMRFRASQRLLNPNDSKTNNARQQKIDRLIDAAEEISNSDERQEINTEQFMERLNDRYEELGYCPLQVYKAWCKILGNVKTRFEDNHNGFAKASDERMANIQRKFEPNFCRPGAAARTNAQKIDYSQLYANLQQEPQIEFRHPGEPASEAANVREKHIDTTQPDGQVIETEVFPGNEISSKFSNLENIFQPWPNVAANSAAQFSAEIRNPQTTFCKIVVVFIIFCHIFIL</sequence>
<name>A0AC34GU01_9BILA</name>
<organism evidence="1 2">
    <name type="scientific">Panagrolaimus sp. ES5</name>
    <dbReference type="NCBI Taxonomy" id="591445"/>
    <lineage>
        <taxon>Eukaryota</taxon>
        <taxon>Metazoa</taxon>
        <taxon>Ecdysozoa</taxon>
        <taxon>Nematoda</taxon>
        <taxon>Chromadorea</taxon>
        <taxon>Rhabditida</taxon>
        <taxon>Tylenchina</taxon>
        <taxon>Panagrolaimomorpha</taxon>
        <taxon>Panagrolaimoidea</taxon>
        <taxon>Panagrolaimidae</taxon>
        <taxon>Panagrolaimus</taxon>
    </lineage>
</organism>
<reference evidence="2" key="1">
    <citation type="submission" date="2022-11" db="UniProtKB">
        <authorList>
            <consortium name="WormBaseParasite"/>
        </authorList>
    </citation>
    <scope>IDENTIFICATION</scope>
</reference>
<accession>A0AC34GU01</accession>
<proteinExistence type="predicted"/>
<dbReference type="Proteomes" id="UP000887579">
    <property type="component" value="Unplaced"/>
</dbReference>
<dbReference type="WBParaSite" id="ES5_v2.g8224.t1">
    <property type="protein sequence ID" value="ES5_v2.g8224.t1"/>
    <property type="gene ID" value="ES5_v2.g8224"/>
</dbReference>